<dbReference type="InterPro" id="IPR001789">
    <property type="entry name" value="Sig_transdc_resp-reg_receiver"/>
</dbReference>
<proteinExistence type="predicted"/>
<dbReference type="SUPFAM" id="SSF52172">
    <property type="entry name" value="CheY-like"/>
    <property type="match status" value="1"/>
</dbReference>
<dbReference type="Gene3D" id="3.40.50.2300">
    <property type="match status" value="1"/>
</dbReference>
<evidence type="ECO:0000313" key="3">
    <source>
        <dbReference type="EMBL" id="MVM33407.1"/>
    </source>
</evidence>
<dbReference type="SMART" id="SM00448">
    <property type="entry name" value="REC"/>
    <property type="match status" value="1"/>
</dbReference>
<dbReference type="GO" id="GO:0000160">
    <property type="term" value="P:phosphorelay signal transduction system"/>
    <property type="evidence" value="ECO:0007669"/>
    <property type="project" value="InterPro"/>
</dbReference>
<accession>A0A7K1SHV7</accession>
<dbReference type="RefSeq" id="WP_157588127.1">
    <property type="nucleotide sequence ID" value="NZ_WPIN01000011.1"/>
</dbReference>
<evidence type="ECO:0000313" key="4">
    <source>
        <dbReference type="Proteomes" id="UP000436006"/>
    </source>
</evidence>
<keyword evidence="4" id="KW-1185">Reference proteome</keyword>
<dbReference type="InterPro" id="IPR011006">
    <property type="entry name" value="CheY-like_superfamily"/>
</dbReference>
<gene>
    <name evidence="3" type="ORF">GO755_25435</name>
</gene>
<comment type="caution">
    <text evidence="3">The sequence shown here is derived from an EMBL/GenBank/DDBJ whole genome shotgun (WGS) entry which is preliminary data.</text>
</comment>
<reference evidence="3 4" key="1">
    <citation type="submission" date="2019-12" db="EMBL/GenBank/DDBJ databases">
        <title>Spirosoma sp. HMF4905 genome sequencing and assembly.</title>
        <authorList>
            <person name="Kang H."/>
            <person name="Cha I."/>
            <person name="Kim H."/>
            <person name="Joh K."/>
        </authorList>
    </citation>
    <scope>NUCLEOTIDE SEQUENCE [LARGE SCALE GENOMIC DNA]</scope>
    <source>
        <strain evidence="3 4">HMF4905</strain>
    </source>
</reference>
<dbReference type="PANTHER" id="PTHR44520">
    <property type="entry name" value="RESPONSE REGULATOR RCP1-RELATED"/>
    <property type="match status" value="1"/>
</dbReference>
<dbReference type="InterPro" id="IPR052893">
    <property type="entry name" value="TCS_response_regulator"/>
</dbReference>
<evidence type="ECO:0000256" key="1">
    <source>
        <dbReference type="PROSITE-ProRule" id="PRU00169"/>
    </source>
</evidence>
<organism evidence="3 4">
    <name type="scientific">Spirosoma arboris</name>
    <dbReference type="NCBI Taxonomy" id="2682092"/>
    <lineage>
        <taxon>Bacteria</taxon>
        <taxon>Pseudomonadati</taxon>
        <taxon>Bacteroidota</taxon>
        <taxon>Cytophagia</taxon>
        <taxon>Cytophagales</taxon>
        <taxon>Cytophagaceae</taxon>
        <taxon>Spirosoma</taxon>
    </lineage>
</organism>
<protein>
    <submittedName>
        <fullName evidence="3">Response regulator</fullName>
    </submittedName>
</protein>
<evidence type="ECO:0000259" key="2">
    <source>
        <dbReference type="PROSITE" id="PS50110"/>
    </source>
</evidence>
<name>A0A7K1SHV7_9BACT</name>
<feature type="modified residue" description="4-aspartylphosphate" evidence="1">
    <location>
        <position position="67"/>
    </location>
</feature>
<dbReference type="AlphaFoldDB" id="A0A7K1SHV7"/>
<keyword evidence="1" id="KW-0597">Phosphoprotein</keyword>
<dbReference type="PANTHER" id="PTHR44520:SF2">
    <property type="entry name" value="RESPONSE REGULATOR RCP1"/>
    <property type="match status" value="1"/>
</dbReference>
<sequence>MTSALQSGKLTFPILLVEDDLAIVDIIHRAAKSSFPEADFISINTFDEAVVYLYNLEGKGPNLILLDVFLPGAHTGLDFLNLLKIHPLGKLLPAIILSQSENQKHVKEAYLLGATSYFVKPFTFLDWKNFLFNLRLFWYETATLPRTYFEKQQEILR</sequence>
<dbReference type="EMBL" id="WPIN01000011">
    <property type="protein sequence ID" value="MVM33407.1"/>
    <property type="molecule type" value="Genomic_DNA"/>
</dbReference>
<dbReference type="Proteomes" id="UP000436006">
    <property type="component" value="Unassembled WGS sequence"/>
</dbReference>
<dbReference type="Pfam" id="PF00072">
    <property type="entry name" value="Response_reg"/>
    <property type="match status" value="1"/>
</dbReference>
<feature type="domain" description="Response regulatory" evidence="2">
    <location>
        <begin position="13"/>
        <end position="135"/>
    </location>
</feature>
<dbReference type="PROSITE" id="PS50110">
    <property type="entry name" value="RESPONSE_REGULATORY"/>
    <property type="match status" value="1"/>
</dbReference>